<gene>
    <name evidence="11" type="ORF">GSLYS_00010476001</name>
</gene>
<feature type="transmembrane region" description="Helical" evidence="9">
    <location>
        <begin position="498"/>
        <end position="521"/>
    </location>
</feature>
<evidence type="ECO:0000256" key="7">
    <source>
        <dbReference type="ARBA" id="ARBA00022989"/>
    </source>
</evidence>
<dbReference type="InterPro" id="IPR027417">
    <property type="entry name" value="P-loop_NTPase"/>
</dbReference>
<evidence type="ECO:0000256" key="6">
    <source>
        <dbReference type="ARBA" id="ARBA00022840"/>
    </source>
</evidence>
<comment type="similarity">
    <text evidence="2">Belongs to the ABC transporter superfamily. ABCG family. Eye pigment precursor importer (TC 3.A.1.204) subfamily.</text>
</comment>
<keyword evidence="7 9" id="KW-1133">Transmembrane helix</keyword>
<dbReference type="GO" id="GO:0005524">
    <property type="term" value="F:ATP binding"/>
    <property type="evidence" value="ECO:0007669"/>
    <property type="project" value="UniProtKB-KW"/>
</dbReference>
<dbReference type="InterPro" id="IPR050352">
    <property type="entry name" value="ABCG_transporters"/>
</dbReference>
<feature type="domain" description="ABC transporter" evidence="10">
    <location>
        <begin position="32"/>
        <end position="280"/>
    </location>
</feature>
<dbReference type="GO" id="GO:0016324">
    <property type="term" value="C:apical plasma membrane"/>
    <property type="evidence" value="ECO:0007669"/>
    <property type="project" value="UniProtKB-ARBA"/>
</dbReference>
<dbReference type="PANTHER" id="PTHR48041">
    <property type="entry name" value="ABC TRANSPORTER G FAMILY MEMBER 28"/>
    <property type="match status" value="1"/>
</dbReference>
<organism evidence="11 12">
    <name type="scientific">Lymnaea stagnalis</name>
    <name type="common">Great pond snail</name>
    <name type="synonym">Helix stagnalis</name>
    <dbReference type="NCBI Taxonomy" id="6523"/>
    <lineage>
        <taxon>Eukaryota</taxon>
        <taxon>Metazoa</taxon>
        <taxon>Spiralia</taxon>
        <taxon>Lophotrochozoa</taxon>
        <taxon>Mollusca</taxon>
        <taxon>Gastropoda</taxon>
        <taxon>Heterobranchia</taxon>
        <taxon>Euthyneura</taxon>
        <taxon>Panpulmonata</taxon>
        <taxon>Hygrophila</taxon>
        <taxon>Lymnaeoidea</taxon>
        <taxon>Lymnaeidae</taxon>
        <taxon>Lymnaea</taxon>
    </lineage>
</organism>
<evidence type="ECO:0000256" key="4">
    <source>
        <dbReference type="ARBA" id="ARBA00022692"/>
    </source>
</evidence>
<dbReference type="Proteomes" id="UP001497497">
    <property type="component" value="Unassembled WGS sequence"/>
</dbReference>
<comment type="caution">
    <text evidence="11">The sequence shown here is derived from an EMBL/GenBank/DDBJ whole genome shotgun (WGS) entry which is preliminary data.</text>
</comment>
<dbReference type="GO" id="GO:0140359">
    <property type="term" value="F:ABC-type transporter activity"/>
    <property type="evidence" value="ECO:0007669"/>
    <property type="project" value="InterPro"/>
</dbReference>
<evidence type="ECO:0000256" key="8">
    <source>
        <dbReference type="ARBA" id="ARBA00023136"/>
    </source>
</evidence>
<dbReference type="PANTHER" id="PTHR48041:SF116">
    <property type="entry name" value="PROTEIN BROWN"/>
    <property type="match status" value="1"/>
</dbReference>
<keyword evidence="4 9" id="KW-0812">Transmembrane</keyword>
<dbReference type="PROSITE" id="PS50893">
    <property type="entry name" value="ABC_TRANSPORTER_2"/>
    <property type="match status" value="1"/>
</dbReference>
<accession>A0AAV2HW69</accession>
<protein>
    <recommendedName>
        <fullName evidence="10">ABC transporter domain-containing protein</fullName>
    </recommendedName>
</protein>
<dbReference type="Pfam" id="PF19055">
    <property type="entry name" value="ABC2_membrane_7"/>
    <property type="match status" value="1"/>
</dbReference>
<dbReference type="SMART" id="SM00382">
    <property type="entry name" value="AAA"/>
    <property type="match status" value="1"/>
</dbReference>
<evidence type="ECO:0000256" key="1">
    <source>
        <dbReference type="ARBA" id="ARBA00004141"/>
    </source>
</evidence>
<keyword evidence="5" id="KW-0547">Nucleotide-binding</keyword>
<dbReference type="InterPro" id="IPR003593">
    <property type="entry name" value="AAA+_ATPase"/>
</dbReference>
<feature type="transmembrane region" description="Helical" evidence="9">
    <location>
        <begin position="465"/>
        <end position="492"/>
    </location>
</feature>
<dbReference type="Gene3D" id="3.40.50.300">
    <property type="entry name" value="P-loop containing nucleotide triphosphate hydrolases"/>
    <property type="match status" value="1"/>
</dbReference>
<name>A0AAV2HW69_LYMST</name>
<keyword evidence="3" id="KW-0813">Transport</keyword>
<dbReference type="GO" id="GO:0015562">
    <property type="term" value="F:efflux transmembrane transporter activity"/>
    <property type="evidence" value="ECO:0007669"/>
    <property type="project" value="UniProtKB-ARBA"/>
</dbReference>
<keyword evidence="12" id="KW-1185">Reference proteome</keyword>
<reference evidence="11 12" key="1">
    <citation type="submission" date="2024-04" db="EMBL/GenBank/DDBJ databases">
        <authorList>
            <consortium name="Genoscope - CEA"/>
            <person name="William W."/>
        </authorList>
    </citation>
    <scope>NUCLEOTIDE SEQUENCE [LARGE SCALE GENOMIC DNA]</scope>
</reference>
<keyword evidence="8 9" id="KW-0472">Membrane</keyword>
<evidence type="ECO:0000256" key="9">
    <source>
        <dbReference type="SAM" id="Phobius"/>
    </source>
</evidence>
<feature type="transmembrane region" description="Helical" evidence="9">
    <location>
        <begin position="390"/>
        <end position="410"/>
    </location>
</feature>
<feature type="transmembrane region" description="Helical" evidence="9">
    <location>
        <begin position="617"/>
        <end position="635"/>
    </location>
</feature>
<dbReference type="GO" id="GO:0016887">
    <property type="term" value="F:ATP hydrolysis activity"/>
    <property type="evidence" value="ECO:0007669"/>
    <property type="project" value="InterPro"/>
</dbReference>
<evidence type="ECO:0000256" key="3">
    <source>
        <dbReference type="ARBA" id="ARBA00022448"/>
    </source>
</evidence>
<dbReference type="InterPro" id="IPR013525">
    <property type="entry name" value="ABC2_TM"/>
</dbReference>
<dbReference type="AlphaFoldDB" id="A0AAV2HW69"/>
<proteinExistence type="inferred from homology"/>
<dbReference type="Pfam" id="PF01061">
    <property type="entry name" value="ABC2_membrane"/>
    <property type="match status" value="1"/>
</dbReference>
<dbReference type="GO" id="GO:0008514">
    <property type="term" value="F:organic anion transmembrane transporter activity"/>
    <property type="evidence" value="ECO:0007669"/>
    <property type="project" value="UniProtKB-ARBA"/>
</dbReference>
<sequence length="642" mass="72310">MSTPGLPGAIRLVQIDGHAQNGSDKKPHAATLSAHDISYRLQVACGRCSHRSKETRILYNITGIFQQGMNAIMGPTGSGKTSFLDILAGRKDPEGVSGQLLLNGKQVPSNFKCMVGYVVQEDVVMGTLTVKENLAFSAALRLPTTISSKEKKERVNEVISELQLDKCANTKIGTEFLRGVSGGEKKRCNIGMELIISPPVLFLDEPTTGLDANTATTVLMILKRLSRKGRSIIFSIHQPRYSIYQLFDNLTILSQGCTVYHGPAPEAIQFFATQGFQCQEYNNPPDFFLDIINGDPSTFMDLCAVKSSQDTCIEMTRHNCHNKLVDGFKASAWNTKLMSEAKLISTAMESHVQVKRDKHHLDYMTSFCHQIKVVAGRALINILRNPHTSILTIVFTIIFASIIATIYWHLDETSPAALKDRSGVIFFLIMNHLFFNMSAVEVFINERRIFMHEHSSGYYRVSVYFIVKIFFDILPLRLVPVIIVCTVVYFSVGLNPGIVNFLLFMSCLFCTTMAAASLCFLVSSTIRVFAVAQLLLAFCYVLMILLGGFLINPDTINAWLNWIQYLSLFRYALNTLYIIEFKDRVFCPNGTNCREGNVYLQEQNIAYAEPWDFWQNYVALVSYGWLLLILTYIQLRRMKKTF</sequence>
<dbReference type="FunFam" id="3.40.50.300:FF:000622">
    <property type="entry name" value="ATP-binding cassette sub-family G member 2"/>
    <property type="match status" value="1"/>
</dbReference>
<evidence type="ECO:0000313" key="12">
    <source>
        <dbReference type="Proteomes" id="UP001497497"/>
    </source>
</evidence>
<feature type="transmembrane region" description="Helical" evidence="9">
    <location>
        <begin position="528"/>
        <end position="551"/>
    </location>
</feature>
<dbReference type="InterPro" id="IPR003439">
    <property type="entry name" value="ABC_transporter-like_ATP-bd"/>
</dbReference>
<comment type="subcellular location">
    <subcellularLocation>
        <location evidence="1">Membrane</location>
        <topology evidence="1">Multi-pass membrane protein</topology>
    </subcellularLocation>
</comment>
<dbReference type="CDD" id="cd03213">
    <property type="entry name" value="ABCG_EPDR"/>
    <property type="match status" value="1"/>
</dbReference>
<keyword evidence="6" id="KW-0067">ATP-binding</keyword>
<evidence type="ECO:0000259" key="10">
    <source>
        <dbReference type="PROSITE" id="PS50893"/>
    </source>
</evidence>
<dbReference type="Pfam" id="PF00005">
    <property type="entry name" value="ABC_tran"/>
    <property type="match status" value="1"/>
</dbReference>
<dbReference type="InterPro" id="IPR043926">
    <property type="entry name" value="ABCG_dom"/>
</dbReference>
<feature type="transmembrane region" description="Helical" evidence="9">
    <location>
        <begin position="422"/>
        <end position="444"/>
    </location>
</feature>
<dbReference type="EMBL" id="CAXITT010000233">
    <property type="protein sequence ID" value="CAL1536563.1"/>
    <property type="molecule type" value="Genomic_DNA"/>
</dbReference>
<evidence type="ECO:0000256" key="5">
    <source>
        <dbReference type="ARBA" id="ARBA00022741"/>
    </source>
</evidence>
<evidence type="ECO:0000256" key="2">
    <source>
        <dbReference type="ARBA" id="ARBA00005814"/>
    </source>
</evidence>
<evidence type="ECO:0000313" key="11">
    <source>
        <dbReference type="EMBL" id="CAL1536563.1"/>
    </source>
</evidence>
<dbReference type="SUPFAM" id="SSF52540">
    <property type="entry name" value="P-loop containing nucleoside triphosphate hydrolases"/>
    <property type="match status" value="1"/>
</dbReference>